<protein>
    <submittedName>
        <fullName evidence="2">Uncharacterized protein</fullName>
    </submittedName>
</protein>
<evidence type="ECO:0000313" key="3">
    <source>
        <dbReference type="Proteomes" id="UP000076761"/>
    </source>
</evidence>
<sequence>MMDVDSWIIADSEGEEDPSCDSLLLGSTGAAELPRAVQHEEIVPSASITHTTISAISSFTSTRVPLVADSSTISLFESTNVPNTTSGIVTSSTSAKPSASSSRPRPRPAFKGKQAMSTGSGIPTTAQLGKTTGPSVHITTVADPGTRSDMVQPPPTSFIDEFPVGLDLAERVKMRSRKKPTQSTVAQPPAALTRAIAQAKKRTISHDDIIDLASDSEDELALRPDPPVASKRSRRPPTPPEAVGSCQSQNTVPVLTTSPSIPTSTLPPSDFSSMVPTVLVSSPDSDLTGQHKRRRLPPTKNVLWDDIEGIDHVAQNATANLAVEGPVFFAPTSSQVFDPVDQAVAYDTATRVSTPLPAPAKAPAKRKRKSSGTGEGDNKNDKSKKRSRKDKSEGKKKANMPEEGESRSGKTEESTISVPAGQADNARLSSSHDQLLVDSSTKAAKPTDPDQVKENERVRLAEAKTKKRKSVSNKKNRTIIEDSDDEHLVDETAARPAHTSRRAGKDDFEPPSPTKMLDRVGEVQLAPESERFTAR</sequence>
<name>A0A165Q7T3_9AGAM</name>
<feature type="compositionally biased region" description="Basic residues" evidence="1">
    <location>
        <begin position="465"/>
        <end position="477"/>
    </location>
</feature>
<keyword evidence="3" id="KW-1185">Reference proteome</keyword>
<feature type="compositionally biased region" description="Polar residues" evidence="1">
    <location>
        <begin position="427"/>
        <end position="442"/>
    </location>
</feature>
<reference evidence="2 3" key="1">
    <citation type="journal article" date="2016" name="Mol. Biol. Evol.">
        <title>Comparative Genomics of Early-Diverging Mushroom-Forming Fungi Provides Insights into the Origins of Lignocellulose Decay Capabilities.</title>
        <authorList>
            <person name="Nagy L.G."/>
            <person name="Riley R."/>
            <person name="Tritt A."/>
            <person name="Adam C."/>
            <person name="Daum C."/>
            <person name="Floudas D."/>
            <person name="Sun H."/>
            <person name="Yadav J.S."/>
            <person name="Pangilinan J."/>
            <person name="Larsson K.H."/>
            <person name="Matsuura K."/>
            <person name="Barry K."/>
            <person name="Labutti K."/>
            <person name="Kuo R."/>
            <person name="Ohm R.A."/>
            <person name="Bhattacharya S.S."/>
            <person name="Shirouzu T."/>
            <person name="Yoshinaga Y."/>
            <person name="Martin F.M."/>
            <person name="Grigoriev I.V."/>
            <person name="Hibbett D.S."/>
        </authorList>
    </citation>
    <scope>NUCLEOTIDE SEQUENCE [LARGE SCALE GENOMIC DNA]</scope>
    <source>
        <strain evidence="2 3">HHB14362 ss-1</strain>
    </source>
</reference>
<feature type="compositionally biased region" description="Polar residues" evidence="1">
    <location>
        <begin position="77"/>
        <end position="89"/>
    </location>
</feature>
<feature type="compositionally biased region" description="Low complexity" evidence="1">
    <location>
        <begin position="90"/>
        <end position="103"/>
    </location>
</feature>
<dbReference type="EMBL" id="KV425600">
    <property type="protein sequence ID" value="KZT22046.1"/>
    <property type="molecule type" value="Genomic_DNA"/>
</dbReference>
<accession>A0A165Q7T3</accession>
<proteinExistence type="predicted"/>
<feature type="compositionally biased region" description="Basic and acidic residues" evidence="1">
    <location>
        <begin position="390"/>
        <end position="413"/>
    </location>
</feature>
<feature type="region of interest" description="Disordered" evidence="1">
    <location>
        <begin position="215"/>
        <end position="273"/>
    </location>
</feature>
<feature type="compositionally biased region" description="Low complexity" evidence="1">
    <location>
        <begin position="251"/>
        <end position="269"/>
    </location>
</feature>
<gene>
    <name evidence="2" type="ORF">NEOLEDRAFT_1171622</name>
</gene>
<dbReference type="Proteomes" id="UP000076761">
    <property type="component" value="Unassembled WGS sequence"/>
</dbReference>
<dbReference type="STRING" id="1314782.A0A165Q7T3"/>
<feature type="non-terminal residue" evidence="2">
    <location>
        <position position="535"/>
    </location>
</feature>
<feature type="compositionally biased region" description="Polar residues" evidence="1">
    <location>
        <begin position="115"/>
        <end position="138"/>
    </location>
</feature>
<feature type="compositionally biased region" description="Basic and acidic residues" evidence="1">
    <location>
        <begin position="445"/>
        <end position="464"/>
    </location>
</feature>
<feature type="region of interest" description="Disordered" evidence="1">
    <location>
        <begin position="77"/>
        <end position="158"/>
    </location>
</feature>
<evidence type="ECO:0000256" key="1">
    <source>
        <dbReference type="SAM" id="MobiDB-lite"/>
    </source>
</evidence>
<dbReference type="OrthoDB" id="3271227at2759"/>
<feature type="region of interest" description="Disordered" evidence="1">
    <location>
        <begin position="354"/>
        <end position="535"/>
    </location>
</feature>
<dbReference type="AlphaFoldDB" id="A0A165Q7T3"/>
<evidence type="ECO:0000313" key="2">
    <source>
        <dbReference type="EMBL" id="KZT22046.1"/>
    </source>
</evidence>
<dbReference type="InParanoid" id="A0A165Q7T3"/>
<organism evidence="2 3">
    <name type="scientific">Neolentinus lepideus HHB14362 ss-1</name>
    <dbReference type="NCBI Taxonomy" id="1314782"/>
    <lineage>
        <taxon>Eukaryota</taxon>
        <taxon>Fungi</taxon>
        <taxon>Dikarya</taxon>
        <taxon>Basidiomycota</taxon>
        <taxon>Agaricomycotina</taxon>
        <taxon>Agaricomycetes</taxon>
        <taxon>Gloeophyllales</taxon>
        <taxon>Gloeophyllaceae</taxon>
        <taxon>Neolentinus</taxon>
    </lineage>
</organism>